<dbReference type="InterPro" id="IPR024079">
    <property type="entry name" value="MetalloPept_cat_dom_sf"/>
</dbReference>
<protein>
    <submittedName>
        <fullName evidence="2">M57 family metalloprotease</fullName>
    </submittedName>
</protein>
<evidence type="ECO:0000313" key="3">
    <source>
        <dbReference type="Proteomes" id="UP001549799"/>
    </source>
</evidence>
<feature type="signal peptide" evidence="1">
    <location>
        <begin position="1"/>
        <end position="21"/>
    </location>
</feature>
<dbReference type="InterPro" id="IPR024653">
    <property type="entry name" value="Peptidase_M10/M27/M57"/>
</dbReference>
<dbReference type="GO" id="GO:0008237">
    <property type="term" value="F:metallopeptidase activity"/>
    <property type="evidence" value="ECO:0007669"/>
    <property type="project" value="UniProtKB-KW"/>
</dbReference>
<evidence type="ECO:0000313" key="2">
    <source>
        <dbReference type="EMBL" id="MET6990032.1"/>
    </source>
</evidence>
<gene>
    <name evidence="2" type="ORF">ABXZ36_05170</name>
</gene>
<feature type="chain" id="PRO_5047497904" evidence="1">
    <location>
        <begin position="22"/>
        <end position="285"/>
    </location>
</feature>
<dbReference type="RefSeq" id="WP_354614422.1">
    <property type="nucleotide sequence ID" value="NZ_JBEXAE010000002.1"/>
</dbReference>
<dbReference type="Proteomes" id="UP001549799">
    <property type="component" value="Unassembled WGS sequence"/>
</dbReference>
<dbReference type="PROSITE" id="PS51257">
    <property type="entry name" value="PROKAR_LIPOPROTEIN"/>
    <property type="match status" value="1"/>
</dbReference>
<keyword evidence="2" id="KW-0645">Protease</keyword>
<proteinExistence type="predicted"/>
<keyword evidence="1" id="KW-0732">Signal</keyword>
<organism evidence="2 3">
    <name type="scientific">Sediminicola arcticus</name>
    <dbReference type="NCBI Taxonomy" id="1574308"/>
    <lineage>
        <taxon>Bacteria</taxon>
        <taxon>Pseudomonadati</taxon>
        <taxon>Bacteroidota</taxon>
        <taxon>Flavobacteriia</taxon>
        <taxon>Flavobacteriales</taxon>
        <taxon>Flavobacteriaceae</taxon>
        <taxon>Sediminicola</taxon>
    </lineage>
</organism>
<sequence>MKHFKSITVFSLFLMVFVACQKDNDYNQEIDDNAIESLSQDVSLEVTDDIIRLLKSNNYNVGDTKVVDFMLPDGSTEKRIQVEGDITFSKEQLESLKKIESSTEKNYHTNNLVSPRTLTIIGYTGGSQALSTKERTALQYAVDNYNRLNLSISLSLTFGTNYSNRDMVVYYNPSGSGSGGSAGFPSNGNPNKFIQIYGLDNYTTDVNEHVITHEIGHSVGFRHTDWQTRQSCGQNTNEGTAGVGANPIPGTPEGYDPTSLMLACFSANEDGEFNANDIIGLNYLY</sequence>
<keyword evidence="3" id="KW-1185">Reference proteome</keyword>
<dbReference type="SUPFAM" id="SSF55486">
    <property type="entry name" value="Metalloproteases ('zincins'), catalytic domain"/>
    <property type="match status" value="1"/>
</dbReference>
<evidence type="ECO:0000256" key="1">
    <source>
        <dbReference type="SAM" id="SignalP"/>
    </source>
</evidence>
<keyword evidence="2" id="KW-0378">Hydrolase</keyword>
<dbReference type="Pfam" id="PF12388">
    <property type="entry name" value="Peptidase_M57"/>
    <property type="match status" value="1"/>
</dbReference>
<keyword evidence="2" id="KW-0482">Metalloprotease</keyword>
<dbReference type="Gene3D" id="3.40.390.10">
    <property type="entry name" value="Collagenase (Catalytic Domain)"/>
    <property type="match status" value="1"/>
</dbReference>
<comment type="caution">
    <text evidence="2">The sequence shown here is derived from an EMBL/GenBank/DDBJ whole genome shotgun (WGS) entry which is preliminary data.</text>
</comment>
<name>A0ABV2STI9_9FLAO</name>
<reference evidence="2 3" key="1">
    <citation type="submission" date="2024-07" db="EMBL/GenBank/DDBJ databases">
        <title>The genome sequence of type strain Sediminicola arcticus GDMCC 1.2805.</title>
        <authorList>
            <person name="Liu Y."/>
        </authorList>
    </citation>
    <scope>NUCLEOTIDE SEQUENCE [LARGE SCALE GENOMIC DNA]</scope>
    <source>
        <strain evidence="2 3">GDMCC 1.2805</strain>
    </source>
</reference>
<dbReference type="EMBL" id="JBEXAE010000002">
    <property type="protein sequence ID" value="MET6990032.1"/>
    <property type="molecule type" value="Genomic_DNA"/>
</dbReference>
<accession>A0ABV2STI9</accession>